<evidence type="ECO:0000256" key="2">
    <source>
        <dbReference type="ARBA" id="ARBA00002039"/>
    </source>
</evidence>
<name>A0A0A7G082_9CLOT</name>
<sequence>MKSRLNYKLVVIGGAEDKKGRKKILNEVCNLINKDKDTLLVATIASEVQGEMEDIYRKVFNNIGVKNLKFLSIEEREEAYLQSNLELVKEAKLIFFTGGDQLKITSLIGGTPLNKKLTDGMYEGKIIVGTSAGASVMSGTMILEGDDEESPNKHSINMSPGLGLIRNAIIDQHFIQRGRIGRLLTGVAENPEYLGIGIDEDTAIIVDERKLITVIGSGAVYILDGNSIIHSNVSEQHRDKPLSIFNVKLHVLIEGNKFDLVKKIPFEEEVLRDEDNRNENI</sequence>
<protein>
    <recommendedName>
        <fullName evidence="5">Cyanophycinase</fullName>
        <ecNumber evidence="4">3.4.15.6</ecNumber>
    </recommendedName>
</protein>
<dbReference type="CDD" id="cd03145">
    <property type="entry name" value="GAT1_cyanophycinase"/>
    <property type="match status" value="1"/>
</dbReference>
<evidence type="ECO:0000256" key="8">
    <source>
        <dbReference type="ARBA" id="ARBA00022825"/>
    </source>
</evidence>
<keyword evidence="6" id="KW-0645">Protease</keyword>
<comment type="catalytic activity">
    <reaction evidence="1">
        <text>[L-4-(L-arginin-2-N-yl)aspartate](n) + H2O = [L-4-(L-arginin-2-N-yl)aspartate](n-1) + L-4-(L-arginin-2-N-yl)aspartate</text>
        <dbReference type="Rhea" id="RHEA:12845"/>
        <dbReference type="Rhea" id="RHEA-COMP:13728"/>
        <dbReference type="Rhea" id="RHEA-COMP:13734"/>
        <dbReference type="ChEBI" id="CHEBI:15377"/>
        <dbReference type="ChEBI" id="CHEBI:137986"/>
        <dbReference type="ChEBI" id="CHEBI:137991"/>
        <dbReference type="EC" id="3.4.15.6"/>
    </reaction>
</comment>
<evidence type="ECO:0000256" key="3">
    <source>
        <dbReference type="ARBA" id="ARBA00006534"/>
    </source>
</evidence>
<dbReference type="GO" id="GO:0004180">
    <property type="term" value="F:carboxypeptidase activity"/>
    <property type="evidence" value="ECO:0007669"/>
    <property type="project" value="UniProtKB-KW"/>
</dbReference>
<comment type="similarity">
    <text evidence="3">Belongs to the peptidase S51 family.</text>
</comment>
<keyword evidence="11" id="KW-1185">Reference proteome</keyword>
<proteinExistence type="inferred from homology"/>
<evidence type="ECO:0000256" key="7">
    <source>
        <dbReference type="ARBA" id="ARBA00022801"/>
    </source>
</evidence>
<dbReference type="InterPro" id="IPR011811">
    <property type="entry name" value="Peptidase_S51_cyanophycinase"/>
</dbReference>
<dbReference type="SUPFAM" id="SSF52317">
    <property type="entry name" value="Class I glutamine amidotransferase-like"/>
    <property type="match status" value="1"/>
</dbReference>
<gene>
    <name evidence="10" type="ORF">U729_1601</name>
</gene>
<evidence type="ECO:0000256" key="5">
    <source>
        <dbReference type="ARBA" id="ARBA00015719"/>
    </source>
</evidence>
<dbReference type="eggNOG" id="COG4242">
    <property type="taxonomic scope" value="Bacteria"/>
</dbReference>
<dbReference type="KEGG" id="cbv:U729_1601"/>
<dbReference type="InterPro" id="IPR005320">
    <property type="entry name" value="Peptidase_S51"/>
</dbReference>
<keyword evidence="10" id="KW-0121">Carboxypeptidase</keyword>
<feature type="active site" description="Charge relay system" evidence="9">
    <location>
        <position position="131"/>
    </location>
</feature>
<evidence type="ECO:0000313" key="10">
    <source>
        <dbReference type="EMBL" id="AIY84590.1"/>
    </source>
</evidence>
<dbReference type="NCBIfam" id="TIGR02069">
    <property type="entry name" value="cyanophycinase"/>
    <property type="match status" value="1"/>
</dbReference>
<feature type="active site" description="Charge relay system" evidence="9">
    <location>
        <position position="200"/>
    </location>
</feature>
<dbReference type="GO" id="GO:0006508">
    <property type="term" value="P:proteolysis"/>
    <property type="evidence" value="ECO:0007669"/>
    <property type="project" value="UniProtKB-KW"/>
</dbReference>
<dbReference type="Gene3D" id="3.40.50.880">
    <property type="match status" value="1"/>
</dbReference>
<evidence type="ECO:0000256" key="1">
    <source>
        <dbReference type="ARBA" id="ARBA00001092"/>
    </source>
</evidence>
<evidence type="ECO:0000256" key="4">
    <source>
        <dbReference type="ARBA" id="ARBA00013115"/>
    </source>
</evidence>
<dbReference type="EC" id="3.4.15.6" evidence="4"/>
<dbReference type="PIRSF" id="PIRSF032067">
    <property type="entry name" value="Cyanophycinase"/>
    <property type="match status" value="1"/>
</dbReference>
<comment type="function">
    <text evidence="2">Exopeptidase that catalyzes the hydrolytic cleavage of multi-L-arginyl-poly-L-aspartic acid (cyanophycin; a water-insoluble reserve polymer) into aspartate-arginine dipeptides.</text>
</comment>
<dbReference type="PANTHER" id="PTHR36175">
    <property type="entry name" value="CYANOPHYCINASE"/>
    <property type="match status" value="1"/>
</dbReference>
<dbReference type="RefSeq" id="WP_039313406.1">
    <property type="nucleotide sequence ID" value="NZ_CP006905.1"/>
</dbReference>
<feature type="active site" description="Charge relay system" evidence="9">
    <location>
        <position position="173"/>
    </location>
</feature>
<organism evidence="10 11">
    <name type="scientific">Clostridium baratii str. Sullivan</name>
    <dbReference type="NCBI Taxonomy" id="1415775"/>
    <lineage>
        <taxon>Bacteria</taxon>
        <taxon>Bacillati</taxon>
        <taxon>Bacillota</taxon>
        <taxon>Clostridia</taxon>
        <taxon>Eubacteriales</taxon>
        <taxon>Clostridiaceae</taxon>
        <taxon>Clostridium</taxon>
    </lineage>
</organism>
<dbReference type="PANTHER" id="PTHR36175:SF1">
    <property type="entry name" value="CYANOPHYCINASE"/>
    <property type="match status" value="1"/>
</dbReference>
<accession>A0A0A7G082</accession>
<evidence type="ECO:0000256" key="9">
    <source>
        <dbReference type="PIRSR" id="PIRSR032067-1"/>
    </source>
</evidence>
<dbReference type="EMBL" id="CP006905">
    <property type="protein sequence ID" value="AIY84590.1"/>
    <property type="molecule type" value="Genomic_DNA"/>
</dbReference>
<dbReference type="HOGENOM" id="CLU_053928_0_0_9"/>
<evidence type="ECO:0000256" key="6">
    <source>
        <dbReference type="ARBA" id="ARBA00022670"/>
    </source>
</evidence>
<dbReference type="GO" id="GO:0008241">
    <property type="term" value="F:peptidyl-dipeptidase activity"/>
    <property type="evidence" value="ECO:0007669"/>
    <property type="project" value="UniProtKB-EC"/>
</dbReference>
<dbReference type="AlphaFoldDB" id="A0A0A7G082"/>
<dbReference type="InterPro" id="IPR029062">
    <property type="entry name" value="Class_I_gatase-like"/>
</dbReference>
<dbReference type="STRING" id="1561.NPD11_1416"/>
<reference evidence="10 11" key="1">
    <citation type="journal article" date="2015" name="Infect. Genet. Evol.">
        <title>Genomic sequences of six botulinum neurotoxin-producing strains representing three clostridial species illustrate the mobility and diversity of botulinum neurotoxin genes.</title>
        <authorList>
            <person name="Smith T.J."/>
            <person name="Hill K.K."/>
            <person name="Xie G."/>
            <person name="Foley B.T."/>
            <person name="Williamson C.H."/>
            <person name="Foster J.T."/>
            <person name="Johnson S.L."/>
            <person name="Chertkov O."/>
            <person name="Teshima H."/>
            <person name="Gibbons H.S."/>
            <person name="Johnsky L.A."/>
            <person name="Karavis M.A."/>
            <person name="Smith L.A."/>
        </authorList>
    </citation>
    <scope>NUCLEOTIDE SEQUENCE [LARGE SCALE GENOMIC DNA]</scope>
    <source>
        <strain evidence="10">Sullivan</strain>
    </source>
</reference>
<evidence type="ECO:0000313" key="11">
    <source>
        <dbReference type="Proteomes" id="UP000030635"/>
    </source>
</evidence>
<keyword evidence="7 10" id="KW-0378">Hydrolase</keyword>
<keyword evidence="8" id="KW-0720">Serine protease</keyword>
<dbReference type="GO" id="GO:0008236">
    <property type="term" value="F:serine-type peptidase activity"/>
    <property type="evidence" value="ECO:0007669"/>
    <property type="project" value="UniProtKB-KW"/>
</dbReference>
<dbReference type="Pfam" id="PF03575">
    <property type="entry name" value="Peptidase_S51"/>
    <property type="match status" value="1"/>
</dbReference>
<dbReference type="Proteomes" id="UP000030635">
    <property type="component" value="Chromosome"/>
</dbReference>
<dbReference type="OrthoDB" id="9799980at2"/>